<dbReference type="Pfam" id="PF00175">
    <property type="entry name" value="NAD_binding_1"/>
    <property type="match status" value="1"/>
</dbReference>
<dbReference type="Pfam" id="PF00970">
    <property type="entry name" value="FAD_binding_6"/>
    <property type="match status" value="1"/>
</dbReference>
<dbReference type="SUPFAM" id="SSF63380">
    <property type="entry name" value="Riboflavin synthase domain-like"/>
    <property type="match status" value="1"/>
</dbReference>
<evidence type="ECO:0000259" key="2">
    <source>
        <dbReference type="PROSITE" id="PS51384"/>
    </source>
</evidence>
<dbReference type="InterPro" id="IPR001041">
    <property type="entry name" value="2Fe-2S_ferredoxin-type"/>
</dbReference>
<dbReference type="RefSeq" id="WP_109908177.1">
    <property type="nucleotide sequence ID" value="NZ_QGLE01000025.1"/>
</dbReference>
<dbReference type="InterPro" id="IPR050415">
    <property type="entry name" value="MRET"/>
</dbReference>
<dbReference type="Proteomes" id="UP000245461">
    <property type="component" value="Unassembled WGS sequence"/>
</dbReference>
<dbReference type="InterPro" id="IPR001433">
    <property type="entry name" value="OxRdtase_FAD/NAD-bd"/>
</dbReference>
<dbReference type="PANTHER" id="PTHR47354">
    <property type="entry name" value="NADH OXIDOREDUCTASE HCR"/>
    <property type="match status" value="1"/>
</dbReference>
<feature type="domain" description="2Fe-2S ferredoxin-type" evidence="1">
    <location>
        <begin position="17"/>
        <end position="109"/>
    </location>
</feature>
<reference evidence="3 4" key="1">
    <citation type="submission" date="2018-05" db="EMBL/GenBank/DDBJ databases">
        <title>Zavarzinia sp. HR-AS.</title>
        <authorList>
            <person name="Lee Y."/>
            <person name="Jeon C.O."/>
        </authorList>
    </citation>
    <scope>NUCLEOTIDE SEQUENCE [LARGE SCALE GENOMIC DNA]</scope>
    <source>
        <strain evidence="3 4">HR-AS</strain>
    </source>
</reference>
<keyword evidence="4" id="KW-1185">Reference proteome</keyword>
<dbReference type="GO" id="GO:0051537">
    <property type="term" value="F:2 iron, 2 sulfur cluster binding"/>
    <property type="evidence" value="ECO:0007669"/>
    <property type="project" value="InterPro"/>
</dbReference>
<dbReference type="OrthoDB" id="9786134at2"/>
<dbReference type="Pfam" id="PF00111">
    <property type="entry name" value="Fer2"/>
    <property type="match status" value="1"/>
</dbReference>
<dbReference type="Gene3D" id="2.40.30.10">
    <property type="entry name" value="Translation factors"/>
    <property type="match status" value="1"/>
</dbReference>
<dbReference type="InterPro" id="IPR006058">
    <property type="entry name" value="2Fe2S_fd_BS"/>
</dbReference>
<comment type="caution">
    <text evidence="3">The sequence shown here is derived from an EMBL/GenBank/DDBJ whole genome shotgun (WGS) entry which is preliminary data.</text>
</comment>
<dbReference type="SUPFAM" id="SSF52343">
    <property type="entry name" value="Ferredoxin reductase-like, C-terminal NADP-linked domain"/>
    <property type="match status" value="1"/>
</dbReference>
<dbReference type="InterPro" id="IPR012675">
    <property type="entry name" value="Beta-grasp_dom_sf"/>
</dbReference>
<dbReference type="EMBL" id="QGLE01000025">
    <property type="protein sequence ID" value="PWR17519.1"/>
    <property type="molecule type" value="Genomic_DNA"/>
</dbReference>
<dbReference type="PROSITE" id="PS51384">
    <property type="entry name" value="FAD_FR"/>
    <property type="match status" value="1"/>
</dbReference>
<dbReference type="SUPFAM" id="SSF54292">
    <property type="entry name" value="2Fe-2S ferredoxin-like"/>
    <property type="match status" value="1"/>
</dbReference>
<accession>A0A317DS70</accession>
<dbReference type="InterPro" id="IPR039261">
    <property type="entry name" value="FNR_nucleotide-bd"/>
</dbReference>
<proteinExistence type="predicted"/>
<organism evidence="3 4">
    <name type="scientific">Zavarzinia aquatilis</name>
    <dbReference type="NCBI Taxonomy" id="2211142"/>
    <lineage>
        <taxon>Bacteria</taxon>
        <taxon>Pseudomonadati</taxon>
        <taxon>Pseudomonadota</taxon>
        <taxon>Alphaproteobacteria</taxon>
        <taxon>Rhodospirillales</taxon>
        <taxon>Zavarziniaceae</taxon>
        <taxon>Zavarzinia</taxon>
    </lineage>
</organism>
<feature type="domain" description="FAD-binding FR-type" evidence="2">
    <location>
        <begin position="117"/>
        <end position="214"/>
    </location>
</feature>
<evidence type="ECO:0000313" key="4">
    <source>
        <dbReference type="Proteomes" id="UP000245461"/>
    </source>
</evidence>
<dbReference type="Gene3D" id="3.10.20.30">
    <property type="match status" value="1"/>
</dbReference>
<dbReference type="PROSITE" id="PS51085">
    <property type="entry name" value="2FE2S_FER_2"/>
    <property type="match status" value="1"/>
</dbReference>
<dbReference type="InterPro" id="IPR036010">
    <property type="entry name" value="2Fe-2S_ferredoxin-like_sf"/>
</dbReference>
<gene>
    <name evidence="3" type="ORF">DKG74_21185</name>
</gene>
<dbReference type="CDD" id="cd00207">
    <property type="entry name" value="fer2"/>
    <property type="match status" value="1"/>
</dbReference>
<dbReference type="InterPro" id="IPR008333">
    <property type="entry name" value="Cbr1-like_FAD-bd_dom"/>
</dbReference>
<evidence type="ECO:0000259" key="1">
    <source>
        <dbReference type="PROSITE" id="PS51085"/>
    </source>
</evidence>
<dbReference type="CDD" id="cd06190">
    <property type="entry name" value="T4MO_e_transfer_like"/>
    <property type="match status" value="1"/>
</dbReference>
<dbReference type="AlphaFoldDB" id="A0A317DS70"/>
<dbReference type="GO" id="GO:0016491">
    <property type="term" value="F:oxidoreductase activity"/>
    <property type="evidence" value="ECO:0007669"/>
    <property type="project" value="InterPro"/>
</dbReference>
<name>A0A317DS70_9PROT</name>
<dbReference type="Gene3D" id="3.40.50.80">
    <property type="entry name" value="Nucleotide-binding domain of ferredoxin-NADP reductase (FNR) module"/>
    <property type="match status" value="1"/>
</dbReference>
<dbReference type="PROSITE" id="PS00197">
    <property type="entry name" value="2FE2S_FER_1"/>
    <property type="match status" value="1"/>
</dbReference>
<dbReference type="PANTHER" id="PTHR47354:SF5">
    <property type="entry name" value="PROTEIN RFBI"/>
    <property type="match status" value="1"/>
</dbReference>
<evidence type="ECO:0000313" key="3">
    <source>
        <dbReference type="EMBL" id="PWR17519.1"/>
    </source>
</evidence>
<dbReference type="InterPro" id="IPR017927">
    <property type="entry name" value="FAD-bd_FR_type"/>
</dbReference>
<dbReference type="PRINTS" id="PR00410">
    <property type="entry name" value="PHEHYDRXLASE"/>
</dbReference>
<dbReference type="InterPro" id="IPR017938">
    <property type="entry name" value="Riboflavin_synthase-like_b-brl"/>
</dbReference>
<sequence length="350" mass="37186">MADGGQKGEGAAMTQNAQVVTIDGGLGSFVQGADDASLLQAALRCGIGLPYECSSGGCGSCRIQVLEGEAESLWPDAPGLSPRDRRKGLQLACQTRALGDLTIKVSTDAACAPKVPPKVFGVVLESARDLTRDIREFRFRASAPAVFLPGQYAILQLEDGQRRCYSMSNLANDEGIWEFQIKRVPGGKASNALFDMAPGGRLRVDGPYGLAHLVAESARPVVCIAGGSGLAPMISIARALGADPERQVDFFYGGRTAADVCGADHLSALPGWQRGLRFHPVVSSPDDPLSAGWTGETGFVHEVVARGIGDRLADSEIYFAGPPPMAEALQRLLMIELKVPFGQIHFDRFF</sequence>
<protein>
    <submittedName>
        <fullName evidence="3">Oxidoreductase</fullName>
    </submittedName>
</protein>